<evidence type="ECO:0000313" key="2">
    <source>
        <dbReference type="Proteomes" id="UP000323425"/>
    </source>
</evidence>
<dbReference type="RefSeq" id="WP_150296229.1">
    <property type="nucleotide sequence ID" value="NZ_VTFH01000002.1"/>
</dbReference>
<dbReference type="EMBL" id="VTFH01000002">
    <property type="protein sequence ID" value="KAA8559399.1"/>
    <property type="molecule type" value="Genomic_DNA"/>
</dbReference>
<dbReference type="AlphaFoldDB" id="A0A5M9IU51"/>
<evidence type="ECO:0000313" key="1">
    <source>
        <dbReference type="EMBL" id="KAA8559399.1"/>
    </source>
</evidence>
<organism evidence="1 2">
    <name type="scientific">Pseudomonas extremaustralis</name>
    <dbReference type="NCBI Taxonomy" id="359110"/>
    <lineage>
        <taxon>Bacteria</taxon>
        <taxon>Pseudomonadati</taxon>
        <taxon>Pseudomonadota</taxon>
        <taxon>Gammaproteobacteria</taxon>
        <taxon>Pseudomonadales</taxon>
        <taxon>Pseudomonadaceae</taxon>
        <taxon>Pseudomonas</taxon>
    </lineage>
</organism>
<sequence length="92" mass="10549">MKIEKIIESKAMSLNTTDRKLMYLMIRNNSSDGARWCEISLAEFSSSTGKSPSACSKVIQYLVKHELIAIRKVRLGSSYRNQFKTIPLEYDQ</sequence>
<dbReference type="SUPFAM" id="SSF46785">
    <property type="entry name" value="Winged helix' DNA-binding domain"/>
    <property type="match status" value="1"/>
</dbReference>
<evidence type="ECO:0008006" key="3">
    <source>
        <dbReference type="Google" id="ProtNLM"/>
    </source>
</evidence>
<accession>A0A5M9IU51</accession>
<comment type="caution">
    <text evidence="1">The sequence shown here is derived from an EMBL/GenBank/DDBJ whole genome shotgun (WGS) entry which is preliminary data.</text>
</comment>
<dbReference type="Proteomes" id="UP000323425">
    <property type="component" value="Unassembled WGS sequence"/>
</dbReference>
<dbReference type="InterPro" id="IPR036390">
    <property type="entry name" value="WH_DNA-bd_sf"/>
</dbReference>
<reference evidence="1 2" key="1">
    <citation type="journal article" date="2018" name="Plant Biotechnol. Rep.">
        <title>Diversity and antifungal activity of endophytic bacteria associated with Panax ginseng seedlings.</title>
        <authorList>
            <person name="Park J.M."/>
            <person name="Hong C.E."/>
            <person name="Jo S.H."/>
        </authorList>
    </citation>
    <scope>NUCLEOTIDE SEQUENCE [LARGE SCALE GENOMIC DNA]</scope>
    <source>
        <strain evidence="1 2">PgKB38</strain>
    </source>
</reference>
<gene>
    <name evidence="1" type="ORF">FX985_05776</name>
</gene>
<proteinExistence type="predicted"/>
<name>A0A5M9IU51_9PSED</name>
<protein>
    <recommendedName>
        <fullName evidence="3">Helix-turn-helix domain-containing protein</fullName>
    </recommendedName>
</protein>